<dbReference type="Proteomes" id="UP000191154">
    <property type="component" value="Unassembled WGS sequence"/>
</dbReference>
<dbReference type="EMBL" id="LZYZ01000009">
    <property type="protein sequence ID" value="OOM06661.1"/>
    <property type="molecule type" value="Genomic_DNA"/>
</dbReference>
<evidence type="ECO:0000256" key="11">
    <source>
        <dbReference type="ARBA" id="ARBA00022989"/>
    </source>
</evidence>
<keyword evidence="7 14" id="KW-0812">Transmembrane</keyword>
<dbReference type="PANTHER" id="PTHR45528">
    <property type="entry name" value="SENSOR HISTIDINE KINASE CPXA"/>
    <property type="match status" value="1"/>
</dbReference>
<dbReference type="GO" id="GO:0000155">
    <property type="term" value="F:phosphorelay sensor kinase activity"/>
    <property type="evidence" value="ECO:0007669"/>
    <property type="project" value="InterPro"/>
</dbReference>
<keyword evidence="13 14" id="KW-0472">Membrane</keyword>
<comment type="subcellular location">
    <subcellularLocation>
        <location evidence="2">Cell membrane</location>
        <topology evidence="2">Multi-pass membrane protein</topology>
    </subcellularLocation>
</comment>
<dbReference type="Gene3D" id="6.10.340.10">
    <property type="match status" value="1"/>
</dbReference>
<dbReference type="CDD" id="cd06225">
    <property type="entry name" value="HAMP"/>
    <property type="match status" value="1"/>
</dbReference>
<dbReference type="InterPro" id="IPR050398">
    <property type="entry name" value="HssS/ArlS-like"/>
</dbReference>
<dbReference type="AlphaFoldDB" id="A0A1S8MR57"/>
<keyword evidence="12" id="KW-0902">Two-component regulatory system</keyword>
<organism evidence="17 18">
    <name type="scientific">Clostridium saccharobutylicum</name>
    <dbReference type="NCBI Taxonomy" id="169679"/>
    <lineage>
        <taxon>Bacteria</taxon>
        <taxon>Bacillati</taxon>
        <taxon>Bacillota</taxon>
        <taxon>Clostridia</taxon>
        <taxon>Eubacteriales</taxon>
        <taxon>Clostridiaceae</taxon>
        <taxon>Clostridium</taxon>
    </lineage>
</organism>
<evidence type="ECO:0000256" key="6">
    <source>
        <dbReference type="ARBA" id="ARBA00022679"/>
    </source>
</evidence>
<evidence type="ECO:0000259" key="16">
    <source>
        <dbReference type="PROSITE" id="PS50885"/>
    </source>
</evidence>
<dbReference type="STRING" id="169679.CSACC_10460"/>
<protein>
    <recommendedName>
        <fullName evidence="3">histidine kinase</fullName>
        <ecNumber evidence="3">2.7.13.3</ecNumber>
    </recommendedName>
</protein>
<name>A0A1S8MR57_CLOSA</name>
<dbReference type="PROSITE" id="PS50885">
    <property type="entry name" value="HAMP"/>
    <property type="match status" value="1"/>
</dbReference>
<keyword evidence="9 17" id="KW-0418">Kinase</keyword>
<keyword evidence="5" id="KW-0597">Phosphoprotein</keyword>
<evidence type="ECO:0000256" key="9">
    <source>
        <dbReference type="ARBA" id="ARBA00022777"/>
    </source>
</evidence>
<dbReference type="SUPFAM" id="SSF55874">
    <property type="entry name" value="ATPase domain of HSP90 chaperone/DNA topoisomerase II/histidine kinase"/>
    <property type="match status" value="1"/>
</dbReference>
<dbReference type="GO" id="GO:0005524">
    <property type="term" value="F:ATP binding"/>
    <property type="evidence" value="ECO:0007669"/>
    <property type="project" value="UniProtKB-KW"/>
</dbReference>
<evidence type="ECO:0000256" key="13">
    <source>
        <dbReference type="ARBA" id="ARBA00023136"/>
    </source>
</evidence>
<keyword evidence="10" id="KW-0067">ATP-binding</keyword>
<dbReference type="InterPro" id="IPR003661">
    <property type="entry name" value="HisK_dim/P_dom"/>
</dbReference>
<dbReference type="Gene3D" id="3.30.565.10">
    <property type="entry name" value="Histidine kinase-like ATPase, C-terminal domain"/>
    <property type="match status" value="1"/>
</dbReference>
<keyword evidence="8" id="KW-0547">Nucleotide-binding</keyword>
<accession>A0A1S8MR57</accession>
<dbReference type="PRINTS" id="PR00344">
    <property type="entry name" value="BCTRLSENSOR"/>
</dbReference>
<evidence type="ECO:0000256" key="3">
    <source>
        <dbReference type="ARBA" id="ARBA00012438"/>
    </source>
</evidence>
<dbReference type="SUPFAM" id="SSF47384">
    <property type="entry name" value="Homodimeric domain of signal transducing histidine kinase"/>
    <property type="match status" value="1"/>
</dbReference>
<dbReference type="PANTHER" id="PTHR45528:SF1">
    <property type="entry name" value="SENSOR HISTIDINE KINASE CPXA"/>
    <property type="match status" value="1"/>
</dbReference>
<gene>
    <name evidence="17" type="primary">baeS_6</name>
    <name evidence="17" type="ORF">CLOSAC_40890</name>
</gene>
<dbReference type="Gene3D" id="1.10.287.130">
    <property type="match status" value="1"/>
</dbReference>
<evidence type="ECO:0000259" key="15">
    <source>
        <dbReference type="PROSITE" id="PS50109"/>
    </source>
</evidence>
<evidence type="ECO:0000256" key="14">
    <source>
        <dbReference type="SAM" id="Phobius"/>
    </source>
</evidence>
<dbReference type="EC" id="2.7.13.3" evidence="3"/>
<evidence type="ECO:0000256" key="7">
    <source>
        <dbReference type="ARBA" id="ARBA00022692"/>
    </source>
</evidence>
<dbReference type="SUPFAM" id="SSF158472">
    <property type="entry name" value="HAMP domain-like"/>
    <property type="match status" value="1"/>
</dbReference>
<dbReference type="SMART" id="SM00304">
    <property type="entry name" value="HAMP"/>
    <property type="match status" value="1"/>
</dbReference>
<sequence>MKIKKRLTISNILMLIIPLVLIFGIASAMKEPFMKIYDKKNEEFKLKDPYAYAIQDKLRFEMDKIIHKEDLNDFIVEVQKFLEPKGYNLIVTYDGEIVSSDITDEDRKAISQIGDDVVFKSNSLVLEMNSTCFVKNSFKKDNKVINVIAINSSYVPVRFDMRDEMKNVMFGYIGVVFLISIIIITITNVILSSKIYKKLIKPLELLSYGSEQIKDGNLDFEMNYESDDEFGQVCSDFNDMRLRLKDSVEKQLKFEENRKQLVVGISHDLRTPLTAIKGYVEGLRDGIANTPEKQFKYLNTIYTKACDMDVLVDSLFLFSKLDTGSFPFKFNVMSASDYIKSFYNIAKSEFYGKNIDISFENKCNNLTKIKVDFQEMNRVLFNIVENSIKYNKDILVKIKILLYETDDSIVIEVSDNGKGVLDEELQNLFVSFYRGDTSRTNPSEGSGLGLAIAKRIVEDHGGEISAYNMNGLIIKIILPKVIKAHENK</sequence>
<dbReference type="InterPro" id="IPR003660">
    <property type="entry name" value="HAMP_dom"/>
</dbReference>
<dbReference type="Pfam" id="PF00512">
    <property type="entry name" value="HisKA"/>
    <property type="match status" value="1"/>
</dbReference>
<dbReference type="InterPro" id="IPR005467">
    <property type="entry name" value="His_kinase_dom"/>
</dbReference>
<evidence type="ECO:0000256" key="1">
    <source>
        <dbReference type="ARBA" id="ARBA00000085"/>
    </source>
</evidence>
<dbReference type="InterPro" id="IPR036890">
    <property type="entry name" value="HATPase_C_sf"/>
</dbReference>
<comment type="catalytic activity">
    <reaction evidence="1">
        <text>ATP + protein L-histidine = ADP + protein N-phospho-L-histidine.</text>
        <dbReference type="EC" id="2.7.13.3"/>
    </reaction>
</comment>
<keyword evidence="4" id="KW-1003">Cell membrane</keyword>
<reference evidence="17 18" key="1">
    <citation type="submission" date="2016-05" db="EMBL/GenBank/DDBJ databases">
        <title>Microbial solvent formation.</title>
        <authorList>
            <person name="Poehlein A."/>
            <person name="Montoya Solano J.D."/>
            <person name="Flitsch S."/>
            <person name="Krabben P."/>
            <person name="Duerre P."/>
            <person name="Daniel R."/>
        </authorList>
    </citation>
    <scope>NUCLEOTIDE SEQUENCE [LARGE SCALE GENOMIC DNA]</scope>
    <source>
        <strain evidence="17 18">L1-8</strain>
    </source>
</reference>
<evidence type="ECO:0000313" key="17">
    <source>
        <dbReference type="EMBL" id="OOM06661.1"/>
    </source>
</evidence>
<dbReference type="InterPro" id="IPR004358">
    <property type="entry name" value="Sig_transdc_His_kin-like_C"/>
</dbReference>
<dbReference type="Pfam" id="PF00672">
    <property type="entry name" value="HAMP"/>
    <property type="match status" value="1"/>
</dbReference>
<dbReference type="RefSeq" id="WP_077867085.1">
    <property type="nucleotide sequence ID" value="NZ_LZYZ01000009.1"/>
</dbReference>
<evidence type="ECO:0000313" key="18">
    <source>
        <dbReference type="Proteomes" id="UP000191154"/>
    </source>
</evidence>
<evidence type="ECO:0000256" key="5">
    <source>
        <dbReference type="ARBA" id="ARBA00022553"/>
    </source>
</evidence>
<keyword evidence="6 17" id="KW-0808">Transferase</keyword>
<comment type="caution">
    <text evidence="17">The sequence shown here is derived from an EMBL/GenBank/DDBJ whole genome shotgun (WGS) entry which is preliminary data.</text>
</comment>
<dbReference type="GO" id="GO:0005886">
    <property type="term" value="C:plasma membrane"/>
    <property type="evidence" value="ECO:0007669"/>
    <property type="project" value="UniProtKB-SubCell"/>
</dbReference>
<dbReference type="Pfam" id="PF02518">
    <property type="entry name" value="HATPase_c"/>
    <property type="match status" value="1"/>
</dbReference>
<evidence type="ECO:0000256" key="2">
    <source>
        <dbReference type="ARBA" id="ARBA00004651"/>
    </source>
</evidence>
<dbReference type="CDD" id="cd00082">
    <property type="entry name" value="HisKA"/>
    <property type="match status" value="1"/>
</dbReference>
<evidence type="ECO:0000256" key="8">
    <source>
        <dbReference type="ARBA" id="ARBA00022741"/>
    </source>
</evidence>
<dbReference type="SMART" id="SM00388">
    <property type="entry name" value="HisKA"/>
    <property type="match status" value="1"/>
</dbReference>
<proteinExistence type="predicted"/>
<dbReference type="PROSITE" id="PS50109">
    <property type="entry name" value="HIS_KIN"/>
    <property type="match status" value="1"/>
</dbReference>
<dbReference type="InterPro" id="IPR036097">
    <property type="entry name" value="HisK_dim/P_sf"/>
</dbReference>
<evidence type="ECO:0000256" key="10">
    <source>
        <dbReference type="ARBA" id="ARBA00022840"/>
    </source>
</evidence>
<feature type="domain" description="Histidine kinase" evidence="15">
    <location>
        <begin position="264"/>
        <end position="482"/>
    </location>
</feature>
<dbReference type="SMART" id="SM00387">
    <property type="entry name" value="HATPase_c"/>
    <property type="match status" value="1"/>
</dbReference>
<feature type="transmembrane region" description="Helical" evidence="14">
    <location>
        <begin position="169"/>
        <end position="191"/>
    </location>
</feature>
<feature type="domain" description="HAMP" evidence="16">
    <location>
        <begin position="197"/>
        <end position="249"/>
    </location>
</feature>
<keyword evidence="11 14" id="KW-1133">Transmembrane helix</keyword>
<evidence type="ECO:0000256" key="4">
    <source>
        <dbReference type="ARBA" id="ARBA00022475"/>
    </source>
</evidence>
<dbReference type="InterPro" id="IPR003594">
    <property type="entry name" value="HATPase_dom"/>
</dbReference>
<evidence type="ECO:0000256" key="12">
    <source>
        <dbReference type="ARBA" id="ARBA00023012"/>
    </source>
</evidence>